<evidence type="ECO:0000313" key="2">
    <source>
        <dbReference type="EMBL" id="VAX12403.1"/>
    </source>
</evidence>
<keyword evidence="2" id="KW-0131">Cell cycle</keyword>
<name>A0A3B1BJT7_9ZZZZ</name>
<proteinExistence type="predicted"/>
<sequence>MGYFSNAGAFLIQTLFGLYILLIMLRFLLQWVRADFYNPLSQFIVKVTNLPLLPLRRMIPSFGGLDSAAILLMLLLKYAELLLLSLLPGQGLPNLLGLGILALVELLALTLNVFLYGIFIQAILSWIASAGYNPVASLLYQLTAPVLRPFRNLIPPISGMDLSPMAAIIALYLAMLLIIAPLQDLARGLAYGMRPMMAF</sequence>
<gene>
    <name evidence="2" type="ORF">MNBD_GAMMA24-121</name>
</gene>
<feature type="transmembrane region" description="Helical" evidence="1">
    <location>
        <begin position="96"/>
        <end position="116"/>
    </location>
</feature>
<dbReference type="Pfam" id="PF02325">
    <property type="entry name" value="CCB3_YggT"/>
    <property type="match status" value="2"/>
</dbReference>
<organism evidence="2">
    <name type="scientific">hydrothermal vent metagenome</name>
    <dbReference type="NCBI Taxonomy" id="652676"/>
    <lineage>
        <taxon>unclassified sequences</taxon>
        <taxon>metagenomes</taxon>
        <taxon>ecological metagenomes</taxon>
    </lineage>
</organism>
<keyword evidence="1" id="KW-0472">Membrane</keyword>
<keyword evidence="1" id="KW-0812">Transmembrane</keyword>
<feature type="transmembrane region" description="Helical" evidence="1">
    <location>
        <begin position="58"/>
        <end position="76"/>
    </location>
</feature>
<protein>
    <submittedName>
        <fullName evidence="2">Cell division integral membrane protein, YggT and half-length relatives</fullName>
    </submittedName>
</protein>
<keyword evidence="2" id="KW-0132">Cell division</keyword>
<dbReference type="GO" id="GO:0051301">
    <property type="term" value="P:cell division"/>
    <property type="evidence" value="ECO:0007669"/>
    <property type="project" value="UniProtKB-KW"/>
</dbReference>
<reference evidence="2" key="1">
    <citation type="submission" date="2018-06" db="EMBL/GenBank/DDBJ databases">
        <authorList>
            <person name="Zhirakovskaya E."/>
        </authorList>
    </citation>
    <scope>NUCLEOTIDE SEQUENCE</scope>
</reference>
<keyword evidence="1" id="KW-1133">Transmembrane helix</keyword>
<feature type="transmembrane region" description="Helical" evidence="1">
    <location>
        <begin position="123"/>
        <end position="142"/>
    </location>
</feature>
<feature type="transmembrane region" description="Helical" evidence="1">
    <location>
        <begin position="162"/>
        <end position="182"/>
    </location>
</feature>
<dbReference type="PANTHER" id="PTHR33219:SF14">
    <property type="entry name" value="PROTEIN COFACTOR ASSEMBLY OF COMPLEX C SUBUNIT B CCB3, CHLOROPLASTIC-RELATED"/>
    <property type="match status" value="1"/>
</dbReference>
<dbReference type="EMBL" id="UOFZ01000036">
    <property type="protein sequence ID" value="VAX12403.1"/>
    <property type="molecule type" value="Genomic_DNA"/>
</dbReference>
<feature type="transmembrane region" description="Helical" evidence="1">
    <location>
        <begin position="6"/>
        <end position="29"/>
    </location>
</feature>
<dbReference type="AlphaFoldDB" id="A0A3B1BJT7"/>
<dbReference type="InterPro" id="IPR003425">
    <property type="entry name" value="CCB3/YggT"/>
</dbReference>
<dbReference type="GO" id="GO:0016020">
    <property type="term" value="C:membrane"/>
    <property type="evidence" value="ECO:0007669"/>
    <property type="project" value="InterPro"/>
</dbReference>
<evidence type="ECO:0000256" key="1">
    <source>
        <dbReference type="SAM" id="Phobius"/>
    </source>
</evidence>
<accession>A0A3B1BJT7</accession>
<dbReference type="PANTHER" id="PTHR33219">
    <property type="entry name" value="YLMG HOMOLOG PROTEIN 2, CHLOROPLASTIC"/>
    <property type="match status" value="1"/>
</dbReference>